<feature type="transmembrane region" description="Helical" evidence="1">
    <location>
        <begin position="6"/>
        <end position="26"/>
    </location>
</feature>
<proteinExistence type="predicted"/>
<organism evidence="2">
    <name type="scientific">Rhipicephalus microplus</name>
    <name type="common">Cattle tick</name>
    <name type="synonym">Boophilus microplus</name>
    <dbReference type="NCBI Taxonomy" id="6941"/>
    <lineage>
        <taxon>Eukaryota</taxon>
        <taxon>Metazoa</taxon>
        <taxon>Ecdysozoa</taxon>
        <taxon>Arthropoda</taxon>
        <taxon>Chelicerata</taxon>
        <taxon>Arachnida</taxon>
        <taxon>Acari</taxon>
        <taxon>Parasitiformes</taxon>
        <taxon>Ixodida</taxon>
        <taxon>Ixodoidea</taxon>
        <taxon>Ixodidae</taxon>
        <taxon>Rhipicephalinae</taxon>
        <taxon>Rhipicephalus</taxon>
        <taxon>Boophilus</taxon>
    </lineage>
</organism>
<sequence>MLKNQLLATLIFVGCAAMFECHWWVWKDARDIREFINTTAPVWTYLTSEMTSIECKADLYIVMTAEYVQFQRSYYRASEKFIYRLLAKLDSIRKTA</sequence>
<evidence type="ECO:0000256" key="1">
    <source>
        <dbReference type="SAM" id="Phobius"/>
    </source>
</evidence>
<keyword evidence="1" id="KW-1133">Transmembrane helix</keyword>
<dbReference type="EMBL" id="GIKN01002938">
    <property type="protein sequence ID" value="NIE45211.1"/>
    <property type="molecule type" value="Transcribed_RNA"/>
</dbReference>
<evidence type="ECO:0000313" key="2">
    <source>
        <dbReference type="EMBL" id="NIE45211.1"/>
    </source>
</evidence>
<keyword evidence="1" id="KW-0472">Membrane</keyword>
<keyword evidence="1" id="KW-0812">Transmembrane</keyword>
<dbReference type="VEuPathDB" id="VectorBase:LOC119168096"/>
<name>A0A6G5A2I1_RHIMP</name>
<reference evidence="2" key="1">
    <citation type="submission" date="2020-03" db="EMBL/GenBank/DDBJ databases">
        <title>A transcriptome and proteome of the tick Rhipicephalus microplus shaped by the genetic composition of its hosts and developmental stage.</title>
        <authorList>
            <person name="Garcia G.R."/>
            <person name="Ribeiro J.M.C."/>
            <person name="Maruyama S.R."/>
            <person name="Gardinasse L.G."/>
            <person name="Nelson K."/>
            <person name="Ferreira B.R."/>
            <person name="Andrade T.G."/>
            <person name="Santos I.K.F.M."/>
        </authorList>
    </citation>
    <scope>NUCLEOTIDE SEQUENCE</scope>
    <source>
        <strain evidence="2">NSGR</strain>
        <tissue evidence="2">Salivary glands</tissue>
    </source>
</reference>
<protein>
    <submittedName>
        <fullName evidence="2">Putative lipocalin</fullName>
    </submittedName>
</protein>
<accession>A0A6G5A2I1</accession>
<dbReference type="PROSITE" id="PS51257">
    <property type="entry name" value="PROKAR_LIPOPROTEIN"/>
    <property type="match status" value="1"/>
</dbReference>
<dbReference type="OrthoDB" id="10436502at2759"/>
<dbReference type="AlphaFoldDB" id="A0A6G5A2I1"/>